<evidence type="ECO:0000313" key="4">
    <source>
        <dbReference type="Proteomes" id="UP001176478"/>
    </source>
</evidence>
<keyword evidence="4" id="KW-1185">Reference proteome</keyword>
<reference evidence="2" key="2">
    <citation type="submission" date="2023-07" db="EMBL/GenBank/DDBJ databases">
        <authorList>
            <person name="Yang W."/>
            <person name="Chen J."/>
            <person name="Ji P."/>
            <person name="Hu F."/>
        </authorList>
    </citation>
    <scope>NUCLEOTIDE SEQUENCE</scope>
    <source>
        <strain evidence="2">CRE-138-0111</strain>
    </source>
</reference>
<dbReference type="EMBL" id="JARRYG010000028">
    <property type="protein sequence ID" value="MDG4698514.1"/>
    <property type="molecule type" value="Genomic_DNA"/>
</dbReference>
<dbReference type="Proteomes" id="UP001176478">
    <property type="component" value="Unassembled WGS sequence"/>
</dbReference>
<organism evidence="1 3">
    <name type="scientific">Providencia huashanensis</name>
    <dbReference type="NCBI Taxonomy" id="3037798"/>
    <lineage>
        <taxon>Bacteria</taxon>
        <taxon>Pseudomonadati</taxon>
        <taxon>Pseudomonadota</taxon>
        <taxon>Gammaproteobacteria</taxon>
        <taxon>Enterobacterales</taxon>
        <taxon>Morganellaceae</taxon>
        <taxon>Providencia</taxon>
    </lineage>
</organism>
<dbReference type="AlphaFoldDB" id="A0AA42FL05"/>
<sequence length="95" mass="11078">MFPVTIEWVLTKSGGRKQLPPIGLYYAVAHFDIPNSKNWSVVFQLEIHLINSHQLWLTQGKVRFLVDHAPNDYFKHLSTFKIFEGPRLVANVFLR</sequence>
<dbReference type="RefSeq" id="WP_129466319.1">
    <property type="nucleotide sequence ID" value="NZ_JARRYG010000028.1"/>
</dbReference>
<evidence type="ECO:0000313" key="3">
    <source>
        <dbReference type="Proteomes" id="UP001156701"/>
    </source>
</evidence>
<protein>
    <submittedName>
        <fullName evidence="1">Uncharacterized protein</fullName>
    </submittedName>
</protein>
<dbReference type="Proteomes" id="UP001156701">
    <property type="component" value="Unassembled WGS sequence"/>
</dbReference>
<comment type="caution">
    <text evidence="1">The sequence shown here is derived from an EMBL/GenBank/DDBJ whole genome shotgun (WGS) entry which is preliminary data.</text>
</comment>
<reference evidence="2" key="3">
    <citation type="journal article" date="2024" name="Int. J. Antimicrob. Agents">
        <title>Identification of a novel Providencia species showing multi-drug-resistant in three patients with hospital-acquired infection.</title>
        <authorList>
            <person name="Yang W."/>
            <person name="Chen J."/>
            <person name="Yang F."/>
            <person name="Ji P."/>
            <person name="Shen S."/>
            <person name="Yin D."/>
            <person name="Hu F."/>
        </authorList>
    </citation>
    <scope>NUCLEOTIDE SEQUENCE</scope>
    <source>
        <strain evidence="2">CRE-138-0111</strain>
    </source>
</reference>
<evidence type="ECO:0000313" key="1">
    <source>
        <dbReference type="EMBL" id="MDG4698514.1"/>
    </source>
</evidence>
<accession>A0AA42FL05</accession>
<evidence type="ECO:0000313" key="2">
    <source>
        <dbReference type="EMBL" id="MDO7856097.1"/>
    </source>
</evidence>
<proteinExistence type="predicted"/>
<name>A0AA42FL05_9GAMM</name>
<gene>
    <name evidence="1" type="ORF">P7V44_20015</name>
    <name evidence="2" type="ORF">Q5E86_06935</name>
</gene>
<reference evidence="1" key="1">
    <citation type="submission" date="2023-03" db="EMBL/GenBank/DDBJ databases">
        <title>a new species belonging to Providencia genus.</title>
        <authorList>
            <person name="Yang W."/>
            <person name="Hu F."/>
            <person name="Shen S."/>
            <person name="Ding L."/>
            <person name="Yin D."/>
        </authorList>
    </citation>
    <scope>NUCLEOTIDE SEQUENCE</scope>
    <source>
        <strain evidence="1">CRE-3FA-0001</strain>
    </source>
</reference>
<dbReference type="EMBL" id="JAUQTG010000003">
    <property type="protein sequence ID" value="MDO7856097.1"/>
    <property type="molecule type" value="Genomic_DNA"/>
</dbReference>